<keyword evidence="11" id="KW-1015">Disulfide bond</keyword>
<keyword evidence="6" id="KW-0964">Secreted</keyword>
<dbReference type="Proteomes" id="UP000515208">
    <property type="component" value="Unplaced"/>
</dbReference>
<keyword evidence="8" id="KW-0732">Signal</keyword>
<keyword evidence="10 16" id="KW-0472">Membrane</keyword>
<dbReference type="PANTHER" id="PTHR10822">
    <property type="entry name" value="GLYPICAN"/>
    <property type="match status" value="1"/>
</dbReference>
<dbReference type="GO" id="GO:0016477">
    <property type="term" value="P:cell migration"/>
    <property type="evidence" value="ECO:0007669"/>
    <property type="project" value="TreeGrafter"/>
</dbReference>
<evidence type="ECO:0000313" key="18">
    <source>
        <dbReference type="Proteomes" id="UP000515208"/>
    </source>
</evidence>
<evidence type="ECO:0000256" key="3">
    <source>
        <dbReference type="ARBA" id="ARBA00010260"/>
    </source>
</evidence>
<keyword evidence="9 16" id="KW-0654">Proteoglycan</keyword>
<evidence type="ECO:0000256" key="2">
    <source>
        <dbReference type="ARBA" id="ARBA00004609"/>
    </source>
</evidence>
<dbReference type="AlphaFoldDB" id="A0A6P3J3N5"/>
<evidence type="ECO:0000256" key="17">
    <source>
        <dbReference type="SAM" id="MobiDB-lite"/>
    </source>
</evidence>
<dbReference type="Pfam" id="PF01153">
    <property type="entry name" value="Glypican"/>
    <property type="match status" value="1"/>
</dbReference>
<feature type="non-terminal residue" evidence="19">
    <location>
        <position position="277"/>
    </location>
</feature>
<keyword evidence="14 16" id="KW-0449">Lipoprotein</keyword>
<dbReference type="GO" id="GO:1905475">
    <property type="term" value="P:regulation of protein localization to membrane"/>
    <property type="evidence" value="ECO:0007669"/>
    <property type="project" value="TreeGrafter"/>
</dbReference>
<comment type="subcellular location">
    <subcellularLocation>
        <location evidence="2 16">Cell membrane</location>
        <topology evidence="2 16">Lipid-anchor</topology>
        <topology evidence="2 16">GPI-anchor</topology>
    </subcellularLocation>
    <subcellularLocation>
        <location evidence="1">Secreted</location>
        <location evidence="1">Extracellular space</location>
    </subcellularLocation>
</comment>
<evidence type="ECO:0000256" key="9">
    <source>
        <dbReference type="ARBA" id="ARBA00022974"/>
    </source>
</evidence>
<protein>
    <recommendedName>
        <fullName evidence="4">Glypican-1</fullName>
    </recommendedName>
</protein>
<dbReference type="GO" id="GO:0098552">
    <property type="term" value="C:side of membrane"/>
    <property type="evidence" value="ECO:0007669"/>
    <property type="project" value="UniProtKB-KW"/>
</dbReference>
<dbReference type="GeneID" id="105003627"/>
<keyword evidence="5" id="KW-1003">Cell membrane</keyword>
<organism evidence="18 19">
    <name type="scientific">Bison bison bison</name>
    <name type="common">North American plains bison</name>
    <dbReference type="NCBI Taxonomy" id="43346"/>
    <lineage>
        <taxon>Eukaryota</taxon>
        <taxon>Metazoa</taxon>
        <taxon>Chordata</taxon>
        <taxon>Craniata</taxon>
        <taxon>Vertebrata</taxon>
        <taxon>Euteleostomi</taxon>
        <taxon>Mammalia</taxon>
        <taxon>Eutheria</taxon>
        <taxon>Laurasiatheria</taxon>
        <taxon>Artiodactyla</taxon>
        <taxon>Ruminantia</taxon>
        <taxon>Pecora</taxon>
        <taxon>Bovidae</taxon>
        <taxon>Bovinae</taxon>
        <taxon>Bison</taxon>
    </lineage>
</organism>
<dbReference type="KEGG" id="bbis:105003627"/>
<dbReference type="GO" id="GO:0009986">
    <property type="term" value="C:cell surface"/>
    <property type="evidence" value="ECO:0007669"/>
    <property type="project" value="TreeGrafter"/>
</dbReference>
<comment type="function">
    <text evidence="16">Cell surface proteoglycan.</text>
</comment>
<proteinExistence type="inferred from homology"/>
<dbReference type="RefSeq" id="XP_010859224.1">
    <property type="nucleotide sequence ID" value="XM_010860922.1"/>
</dbReference>
<dbReference type="GO" id="GO:0005886">
    <property type="term" value="C:plasma membrane"/>
    <property type="evidence" value="ECO:0007669"/>
    <property type="project" value="UniProtKB-SubCell"/>
</dbReference>
<keyword evidence="7 16" id="KW-0336">GPI-anchor</keyword>
<keyword evidence="12" id="KW-0325">Glycoprotein</keyword>
<gene>
    <name evidence="19" type="primary">LOC105003627</name>
</gene>
<comment type="similarity">
    <text evidence="3 15">Belongs to the glypican family.</text>
</comment>
<evidence type="ECO:0000313" key="19">
    <source>
        <dbReference type="RefSeq" id="XP_010859224.1"/>
    </source>
</evidence>
<evidence type="ECO:0000256" key="7">
    <source>
        <dbReference type="ARBA" id="ARBA00022622"/>
    </source>
</evidence>
<evidence type="ECO:0000256" key="13">
    <source>
        <dbReference type="ARBA" id="ARBA00023207"/>
    </source>
</evidence>
<dbReference type="GO" id="GO:0005576">
    <property type="term" value="C:extracellular region"/>
    <property type="evidence" value="ECO:0007669"/>
    <property type="project" value="UniProtKB-SubCell"/>
</dbReference>
<evidence type="ECO:0000256" key="15">
    <source>
        <dbReference type="RuleBase" id="RU003518"/>
    </source>
</evidence>
<dbReference type="GO" id="GO:0045202">
    <property type="term" value="C:synapse"/>
    <property type="evidence" value="ECO:0007669"/>
    <property type="project" value="TreeGrafter"/>
</dbReference>
<sequence>MFLFTPGPDSMVLITDKFWGPSGAESVVGGVHYWLAEAINALQDNSDTLTAKVIQGCGNPKVNPQGPGAEEKWPRGKLALQERPPAGTLQKLQVCAVGVPGMLGRWGAGHVQETSRYQFLPSSLRDTLEAAAWGPSVIPPSGAASPASYRVWAPDPSQRLQQRHEPLMVEYDTRHLDLRDGFRASDPWGSLPSCFRGFFMNIIGYMFPVGKEGTELACSGARPPRAPPATRLLAGPSACSPVCPPSSPTVLMTDSEGHRGPALCSRPRSPWDTAPSA</sequence>
<name>A0A6P3J3N5_BISBB</name>
<evidence type="ECO:0000256" key="5">
    <source>
        <dbReference type="ARBA" id="ARBA00022475"/>
    </source>
</evidence>
<evidence type="ECO:0000256" key="12">
    <source>
        <dbReference type="ARBA" id="ARBA00023180"/>
    </source>
</evidence>
<evidence type="ECO:0000256" key="4">
    <source>
        <dbReference type="ARBA" id="ARBA00014714"/>
    </source>
</evidence>
<evidence type="ECO:0000256" key="11">
    <source>
        <dbReference type="ARBA" id="ARBA00023157"/>
    </source>
</evidence>
<evidence type="ECO:0000256" key="1">
    <source>
        <dbReference type="ARBA" id="ARBA00004239"/>
    </source>
</evidence>
<evidence type="ECO:0000256" key="6">
    <source>
        <dbReference type="ARBA" id="ARBA00022525"/>
    </source>
</evidence>
<keyword evidence="18" id="KW-1185">Reference proteome</keyword>
<dbReference type="PANTHER" id="PTHR10822:SF8">
    <property type="entry name" value="GLYPICAN-1"/>
    <property type="match status" value="1"/>
</dbReference>
<evidence type="ECO:0000256" key="16">
    <source>
        <dbReference type="RuleBase" id="RU003519"/>
    </source>
</evidence>
<dbReference type="GO" id="GO:0040037">
    <property type="term" value="P:negative regulation of fibroblast growth factor receptor signaling pathway"/>
    <property type="evidence" value="ECO:0007669"/>
    <property type="project" value="TreeGrafter"/>
</dbReference>
<dbReference type="InterPro" id="IPR001863">
    <property type="entry name" value="Glypican"/>
</dbReference>
<evidence type="ECO:0000256" key="10">
    <source>
        <dbReference type="ARBA" id="ARBA00023136"/>
    </source>
</evidence>
<dbReference type="GO" id="GO:0017134">
    <property type="term" value="F:fibroblast growth factor binding"/>
    <property type="evidence" value="ECO:0007669"/>
    <property type="project" value="TreeGrafter"/>
</dbReference>
<evidence type="ECO:0000256" key="8">
    <source>
        <dbReference type="ARBA" id="ARBA00022729"/>
    </source>
</evidence>
<accession>A0A6P3J3N5</accession>
<evidence type="ECO:0000256" key="14">
    <source>
        <dbReference type="ARBA" id="ARBA00023288"/>
    </source>
</evidence>
<reference evidence="19" key="1">
    <citation type="submission" date="2025-08" db="UniProtKB">
        <authorList>
            <consortium name="RefSeq"/>
        </authorList>
    </citation>
    <scope>IDENTIFICATION</scope>
    <source>
        <tissue evidence="19">Blood</tissue>
    </source>
</reference>
<feature type="region of interest" description="Disordered" evidence="17">
    <location>
        <begin position="250"/>
        <end position="277"/>
    </location>
</feature>
<keyword evidence="13 16" id="KW-0357">Heparan sulfate</keyword>